<feature type="region of interest" description="Disordered" evidence="1">
    <location>
        <begin position="108"/>
        <end position="149"/>
    </location>
</feature>
<gene>
    <name evidence="2" type="ORF">EJD97_001864</name>
</gene>
<feature type="region of interest" description="Disordered" evidence="1">
    <location>
        <begin position="29"/>
        <end position="55"/>
    </location>
</feature>
<comment type="caution">
    <text evidence="2">The sequence shown here is derived from an EMBL/GenBank/DDBJ whole genome shotgun (WGS) entry which is preliminary data.</text>
</comment>
<evidence type="ECO:0000256" key="1">
    <source>
        <dbReference type="SAM" id="MobiDB-lite"/>
    </source>
</evidence>
<sequence>MSDPSSTSNQMLTALSEIEPIAVYSPLDVESRSSVPSSSHQDIPENPFHSIDLNSLSIPTGPGPYHEMLPDTLFEGDLPRNKSSGSNILAASEELVIESLAMIREEARAEQNDPLQGEEVRDTQPIFDKTPDFGRYPSSNSSDSESYDEPIQWKVERRDVGVSRKGKEKVVEDVPRRRPTTRSDARKLMADALKPSARSTAEIRRATTFKEIVDNLRTQAGRVFDMGIINLPGIDSLHDMVEIQSWMHLYNRKSPILHEEERHAFYYNIQFKEDESILTRVNDIAVHLDEFLLGKILRVPREGTKSVIGKACSVEFVSLVSNIPTTMCAGVFMKVTKSEYQLVFEFVNKTLLLRTEKRTSATSADFFVMELLCRFGPLNLSELMLEHLYKMVIKRKGIHRMGYGYFLTEVFKHLKIPQSVGRVGTVKQAFSENTLVECECIEGKGDPKRKMTQLIEYKDQLKHEVEKLTVRLSGKDAKITIVKAELLTA</sequence>
<proteinExistence type="predicted"/>
<organism evidence="2">
    <name type="scientific">Solanum chilense</name>
    <name type="common">Tomato</name>
    <name type="synonym">Lycopersicon chilense</name>
    <dbReference type="NCBI Taxonomy" id="4083"/>
    <lineage>
        <taxon>Eukaryota</taxon>
        <taxon>Viridiplantae</taxon>
        <taxon>Streptophyta</taxon>
        <taxon>Embryophyta</taxon>
        <taxon>Tracheophyta</taxon>
        <taxon>Spermatophyta</taxon>
        <taxon>Magnoliopsida</taxon>
        <taxon>eudicotyledons</taxon>
        <taxon>Gunneridae</taxon>
        <taxon>Pentapetalae</taxon>
        <taxon>asterids</taxon>
        <taxon>lamiids</taxon>
        <taxon>Solanales</taxon>
        <taxon>Solanaceae</taxon>
        <taxon>Solanoideae</taxon>
        <taxon>Solaneae</taxon>
        <taxon>Solanum</taxon>
        <taxon>Solanum subgen. Lycopersicon</taxon>
    </lineage>
</organism>
<dbReference type="EMBL" id="RXGB01001207">
    <property type="protein sequence ID" value="TMW99838.1"/>
    <property type="molecule type" value="Genomic_DNA"/>
</dbReference>
<feature type="non-terminal residue" evidence="2">
    <location>
        <position position="489"/>
    </location>
</feature>
<name>A0A6N2C0P5_SOLCI</name>
<reference evidence="2" key="1">
    <citation type="submission" date="2019-05" db="EMBL/GenBank/DDBJ databases">
        <title>The de novo reference genome and transcriptome assemblies of the wild tomato species Solanum chilense.</title>
        <authorList>
            <person name="Stam R."/>
            <person name="Nosenko T."/>
            <person name="Hoerger A.C."/>
            <person name="Stephan W."/>
            <person name="Seidel M.A."/>
            <person name="Kuhn J.M.M."/>
            <person name="Haberer G."/>
            <person name="Tellier A."/>
        </authorList>
    </citation>
    <scope>NUCLEOTIDE SEQUENCE</scope>
    <source>
        <tissue evidence="2">Mature leaves</tissue>
    </source>
</reference>
<protein>
    <submittedName>
        <fullName evidence="2">Uncharacterized protein</fullName>
    </submittedName>
</protein>
<evidence type="ECO:0000313" key="2">
    <source>
        <dbReference type="EMBL" id="TMW99838.1"/>
    </source>
</evidence>
<dbReference type="AlphaFoldDB" id="A0A6N2C0P5"/>
<accession>A0A6N2C0P5</accession>